<keyword evidence="2" id="KW-1003">Cell membrane</keyword>
<evidence type="ECO:0000256" key="1">
    <source>
        <dbReference type="ARBA" id="ARBA00004651"/>
    </source>
</evidence>
<evidence type="ECO:0008006" key="9">
    <source>
        <dbReference type="Google" id="ProtNLM"/>
    </source>
</evidence>
<organism evidence="7 8">
    <name type="scientific">Candidatus Electrothrix marina</name>
    <dbReference type="NCBI Taxonomy" id="1859130"/>
    <lineage>
        <taxon>Bacteria</taxon>
        <taxon>Pseudomonadati</taxon>
        <taxon>Thermodesulfobacteriota</taxon>
        <taxon>Desulfobulbia</taxon>
        <taxon>Desulfobulbales</taxon>
        <taxon>Desulfobulbaceae</taxon>
        <taxon>Candidatus Electrothrix</taxon>
    </lineage>
</organism>
<feature type="transmembrane region" description="Helical" evidence="6">
    <location>
        <begin position="38"/>
        <end position="61"/>
    </location>
</feature>
<comment type="caution">
    <text evidence="7">The sequence shown here is derived from an EMBL/GenBank/DDBJ whole genome shotgun (WGS) entry which is preliminary data.</text>
</comment>
<evidence type="ECO:0000313" key="8">
    <source>
        <dbReference type="Proteomes" id="UP000288892"/>
    </source>
</evidence>
<keyword evidence="5 6" id="KW-0472">Membrane</keyword>
<dbReference type="PANTHER" id="PTHR40277:SF1">
    <property type="entry name" value="BLL5419 PROTEIN"/>
    <property type="match status" value="1"/>
</dbReference>
<comment type="subcellular location">
    <subcellularLocation>
        <location evidence="1">Cell membrane</location>
        <topology evidence="1">Multi-pass membrane protein</topology>
    </subcellularLocation>
</comment>
<evidence type="ECO:0000313" key="7">
    <source>
        <dbReference type="EMBL" id="RWX51577.1"/>
    </source>
</evidence>
<evidence type="ECO:0000256" key="3">
    <source>
        <dbReference type="ARBA" id="ARBA00022692"/>
    </source>
</evidence>
<dbReference type="PANTHER" id="PTHR40277">
    <property type="entry name" value="BLL5419 PROTEIN"/>
    <property type="match status" value="1"/>
</dbReference>
<evidence type="ECO:0000256" key="5">
    <source>
        <dbReference type="ARBA" id="ARBA00023136"/>
    </source>
</evidence>
<dbReference type="Pfam" id="PF03706">
    <property type="entry name" value="LPG_synthase_TM"/>
    <property type="match status" value="1"/>
</dbReference>
<gene>
    <name evidence="7" type="ORF">VU01_11131</name>
</gene>
<dbReference type="AlphaFoldDB" id="A0A444JEY1"/>
<dbReference type="GO" id="GO:0005886">
    <property type="term" value="C:plasma membrane"/>
    <property type="evidence" value="ECO:0007669"/>
    <property type="project" value="UniProtKB-SubCell"/>
</dbReference>
<keyword evidence="4 6" id="KW-1133">Transmembrane helix</keyword>
<evidence type="ECO:0000256" key="6">
    <source>
        <dbReference type="SAM" id="Phobius"/>
    </source>
</evidence>
<evidence type="ECO:0000256" key="4">
    <source>
        <dbReference type="ARBA" id="ARBA00022989"/>
    </source>
</evidence>
<feature type="transmembrane region" description="Helical" evidence="6">
    <location>
        <begin position="124"/>
        <end position="143"/>
    </location>
</feature>
<keyword evidence="8" id="KW-1185">Reference proteome</keyword>
<dbReference type="InterPro" id="IPR022791">
    <property type="entry name" value="L-PG_synthase/AglD"/>
</dbReference>
<sequence>MAKTTLQYTLRLSVTGLLLFLIFRSIHPEEMLEAVTAISPGYLLLALFAQLACLTVAAYRWQLIVGRLGFKAPFSFYLGSYFKGAFFNQGLPTSIGGDGVRIYDCVKVTGSAEDAFYGVFIDRVIGLAGLLLLNIAALLLNRTLLPTHIYYPLLLILIALATGLLLLFFLRKFSFFTVGKYLGFLGRLSERYFQVYSSLPALTSQLGLSVLIHLLSMSTFFFSS</sequence>
<dbReference type="Proteomes" id="UP000288892">
    <property type="component" value="Unassembled WGS sequence"/>
</dbReference>
<feature type="transmembrane region" description="Helical" evidence="6">
    <location>
        <begin position="149"/>
        <end position="170"/>
    </location>
</feature>
<proteinExistence type="predicted"/>
<accession>A0A444JEY1</accession>
<name>A0A444JEY1_9BACT</name>
<dbReference type="NCBIfam" id="TIGR00374">
    <property type="entry name" value="flippase-like domain"/>
    <property type="match status" value="1"/>
</dbReference>
<evidence type="ECO:0000256" key="2">
    <source>
        <dbReference type="ARBA" id="ARBA00022475"/>
    </source>
</evidence>
<feature type="non-terminal residue" evidence="7">
    <location>
        <position position="224"/>
    </location>
</feature>
<feature type="transmembrane region" description="Helical" evidence="6">
    <location>
        <begin position="199"/>
        <end position="222"/>
    </location>
</feature>
<keyword evidence="3 6" id="KW-0812">Transmembrane</keyword>
<reference evidence="7 8" key="1">
    <citation type="submission" date="2017-01" db="EMBL/GenBank/DDBJ databases">
        <title>The cable genome- insights into the physiology and evolution of filamentous bacteria capable of sulfide oxidation via long distance electron transfer.</title>
        <authorList>
            <person name="Schreiber L."/>
            <person name="Bjerg J.T."/>
            <person name="Boggild A."/>
            <person name="Van De Vossenberg J."/>
            <person name="Meysman F."/>
            <person name="Nielsen L.P."/>
            <person name="Schramm A."/>
            <person name="Kjeldsen K.U."/>
        </authorList>
    </citation>
    <scope>NUCLEOTIDE SEQUENCE [LARGE SCALE GENOMIC DNA]</scope>
    <source>
        <strain evidence="7">A5</strain>
    </source>
</reference>
<dbReference type="EMBL" id="MTKS01000113">
    <property type="protein sequence ID" value="RWX51577.1"/>
    <property type="molecule type" value="Genomic_DNA"/>
</dbReference>
<protein>
    <recommendedName>
        <fullName evidence="9">Lysylphosphatidylglycerol synthase TM region</fullName>
    </recommendedName>
</protein>